<evidence type="ECO:0000256" key="1">
    <source>
        <dbReference type="ARBA" id="ARBA00022630"/>
    </source>
</evidence>
<dbReference type="GO" id="GO:0010181">
    <property type="term" value="F:FMN binding"/>
    <property type="evidence" value="ECO:0007669"/>
    <property type="project" value="InterPro"/>
</dbReference>
<dbReference type="RefSeq" id="WP_275469274.1">
    <property type="nucleotide sequence ID" value="NZ_CP110232.1"/>
</dbReference>
<evidence type="ECO:0000313" key="4">
    <source>
        <dbReference type="EMBL" id="WEG73475.1"/>
    </source>
</evidence>
<evidence type="ECO:0000256" key="2">
    <source>
        <dbReference type="ARBA" id="ARBA00023002"/>
    </source>
</evidence>
<reference evidence="4" key="1">
    <citation type="submission" date="2022-10" db="EMBL/GenBank/DDBJ databases">
        <title>Vagococcus sp. isolated from poultry meat.</title>
        <authorList>
            <person name="Johansson P."/>
            <person name="Bjorkroth J."/>
        </authorList>
    </citation>
    <scope>NUCLEOTIDE SEQUENCE</scope>
    <source>
        <strain evidence="4">STAA11</strain>
    </source>
</reference>
<keyword evidence="5" id="KW-1185">Reference proteome</keyword>
<protein>
    <recommendedName>
        <fullName evidence="3">NADH:flavin oxidoreductase/NADH oxidase N-terminal domain-containing protein</fullName>
    </recommendedName>
</protein>
<proteinExistence type="predicted"/>
<dbReference type="PANTHER" id="PTHR43656">
    <property type="entry name" value="BINDING OXIDOREDUCTASE, PUTATIVE (AFU_ORTHOLOGUE AFUA_2G08260)-RELATED"/>
    <property type="match status" value="1"/>
</dbReference>
<dbReference type="Gene3D" id="3.20.20.70">
    <property type="entry name" value="Aldolase class I"/>
    <property type="match status" value="1"/>
</dbReference>
<dbReference type="PANTHER" id="PTHR43656:SF2">
    <property type="entry name" value="BINDING OXIDOREDUCTASE, PUTATIVE (AFU_ORTHOLOGUE AFUA_2G08260)-RELATED"/>
    <property type="match status" value="1"/>
</dbReference>
<dbReference type="KEGG" id="vie:OL234_00780"/>
<dbReference type="Proteomes" id="UP001179647">
    <property type="component" value="Chromosome"/>
</dbReference>
<name>A0AAF0CV34_9ENTE</name>
<feature type="domain" description="NADH:flavin oxidoreductase/NADH oxidase N-terminal" evidence="3">
    <location>
        <begin position="8"/>
        <end position="188"/>
    </location>
</feature>
<dbReference type="Pfam" id="PF00724">
    <property type="entry name" value="Oxidored_FMN"/>
    <property type="match status" value="1"/>
</dbReference>
<dbReference type="GO" id="GO:0016491">
    <property type="term" value="F:oxidoreductase activity"/>
    <property type="evidence" value="ECO:0007669"/>
    <property type="project" value="UniProtKB-KW"/>
</dbReference>
<evidence type="ECO:0000313" key="5">
    <source>
        <dbReference type="Proteomes" id="UP001179647"/>
    </source>
</evidence>
<dbReference type="SUPFAM" id="SSF51395">
    <property type="entry name" value="FMN-linked oxidoreductases"/>
    <property type="match status" value="1"/>
</dbReference>
<dbReference type="InterPro" id="IPR001155">
    <property type="entry name" value="OxRdtase_FMN_N"/>
</dbReference>
<keyword evidence="1" id="KW-0285">Flavoprotein</keyword>
<keyword evidence="2" id="KW-0560">Oxidoreductase</keyword>
<evidence type="ECO:0000259" key="3">
    <source>
        <dbReference type="Pfam" id="PF00724"/>
    </source>
</evidence>
<dbReference type="InterPro" id="IPR051799">
    <property type="entry name" value="NADH_flavin_oxidoreductase"/>
</dbReference>
<accession>A0AAF0CV34</accession>
<sequence>MTTSFTSLFTQSTLNSGATLDSKFVMAPMVAEGSSFEGYVGLDDLAYFNRRSKTASLLITGATAVAPYGNAFGYGLASLDDSYLPGLTDLAKTMKQDNAKAVLQLFHPGREARYSYQTEGVAYGPSTKQFSFLDYPTTELSNEQIEEMIQAFALATSRAIRAGFDGIEIHGANHYLIQQFFSTISNTRIYMSQILLITK</sequence>
<organism evidence="4 5">
    <name type="scientific">Vagococcus intermedius</name>
    <dbReference type="NCBI Taxonomy" id="2991418"/>
    <lineage>
        <taxon>Bacteria</taxon>
        <taxon>Bacillati</taxon>
        <taxon>Bacillota</taxon>
        <taxon>Bacilli</taxon>
        <taxon>Lactobacillales</taxon>
        <taxon>Enterococcaceae</taxon>
        <taxon>Vagococcus</taxon>
    </lineage>
</organism>
<dbReference type="EMBL" id="CP110232">
    <property type="protein sequence ID" value="WEG73475.1"/>
    <property type="molecule type" value="Genomic_DNA"/>
</dbReference>
<dbReference type="InterPro" id="IPR013785">
    <property type="entry name" value="Aldolase_TIM"/>
</dbReference>
<gene>
    <name evidence="4" type="ORF">OL234_00780</name>
</gene>
<dbReference type="AlphaFoldDB" id="A0AAF0CV34"/>